<feature type="compositionally biased region" description="Low complexity" evidence="5">
    <location>
        <begin position="48"/>
        <end position="65"/>
    </location>
</feature>
<dbReference type="Gene3D" id="3.40.1370.10">
    <property type="match status" value="1"/>
</dbReference>
<keyword evidence="2" id="KW-0689">Ribosomal protein</keyword>
<evidence type="ECO:0000256" key="6">
    <source>
        <dbReference type="SAM" id="SignalP"/>
    </source>
</evidence>
<proteinExistence type="inferred from homology"/>
<gene>
    <name evidence="7" type="ORF">WJX72_001953</name>
</gene>
<dbReference type="InterPro" id="IPR023574">
    <property type="entry name" value="Ribosomal_uL4_dom_sf"/>
</dbReference>
<evidence type="ECO:0000313" key="7">
    <source>
        <dbReference type="EMBL" id="KAK9823327.1"/>
    </source>
</evidence>
<comment type="similarity">
    <text evidence="1">Belongs to the universal ribosomal protein uL4 family.</text>
</comment>
<feature type="region of interest" description="Disordered" evidence="5">
    <location>
        <begin position="117"/>
        <end position="166"/>
    </location>
</feature>
<dbReference type="Pfam" id="PF00573">
    <property type="entry name" value="Ribosomal_L4"/>
    <property type="match status" value="1"/>
</dbReference>
<accession>A0AAW1QPH9</accession>
<dbReference type="NCBIfam" id="TIGR03953">
    <property type="entry name" value="rplD_bact"/>
    <property type="match status" value="1"/>
</dbReference>
<dbReference type="SUPFAM" id="SSF52166">
    <property type="entry name" value="Ribosomal protein L4"/>
    <property type="match status" value="1"/>
</dbReference>
<feature type="chain" id="PRO_5043889691" description="Large ribosomal subunit protein uL4m" evidence="6">
    <location>
        <begin position="23"/>
        <end position="313"/>
    </location>
</feature>
<evidence type="ECO:0000256" key="2">
    <source>
        <dbReference type="ARBA" id="ARBA00022980"/>
    </source>
</evidence>
<keyword evidence="3" id="KW-0687">Ribonucleoprotein</keyword>
<dbReference type="AlphaFoldDB" id="A0AAW1QPH9"/>
<feature type="region of interest" description="Disordered" evidence="5">
    <location>
        <begin position="48"/>
        <end position="77"/>
    </location>
</feature>
<dbReference type="EMBL" id="JALJOR010000002">
    <property type="protein sequence ID" value="KAK9823327.1"/>
    <property type="molecule type" value="Genomic_DNA"/>
</dbReference>
<sequence>MALSQLRSLLPGLLGSLRPVLASQASTSLCASWADTAGACHRFATDATPPTAAEAPDAPVSGSGRSPPPFGSGGLQADKQVPVINWQGEQVATYTLPGHIFDVPVRKDILHRVVRWQRAKKQQGTHKTKTRSEVSGGGRKPHNQKGSGKARAGTIRAPQWRGGGVAHGPVVRSHAHDLPKKVRRLGLKCALAARAIEGRLVVLDTLALDEPKTKVLDQQLHSLVQAGSRHSFLMIDSGKTAEDGGESVRRAASNLPWTDVLPQEGINVYSILQRDHLVLTRPAVDLIIQRLNTPIRRGVWSDHARQWAAGLTS</sequence>
<keyword evidence="6" id="KW-0732">Signal</keyword>
<evidence type="ECO:0000256" key="1">
    <source>
        <dbReference type="ARBA" id="ARBA00010528"/>
    </source>
</evidence>
<name>A0AAW1QPH9_9CHLO</name>
<dbReference type="GO" id="GO:1990904">
    <property type="term" value="C:ribonucleoprotein complex"/>
    <property type="evidence" value="ECO:0007669"/>
    <property type="project" value="UniProtKB-KW"/>
</dbReference>
<evidence type="ECO:0000313" key="8">
    <source>
        <dbReference type="Proteomes" id="UP001489004"/>
    </source>
</evidence>
<dbReference type="GO" id="GO:0003735">
    <property type="term" value="F:structural constituent of ribosome"/>
    <property type="evidence" value="ECO:0007669"/>
    <property type="project" value="InterPro"/>
</dbReference>
<dbReference type="InterPro" id="IPR013005">
    <property type="entry name" value="Ribosomal_uL4-like"/>
</dbReference>
<feature type="signal peptide" evidence="6">
    <location>
        <begin position="1"/>
        <end position="22"/>
    </location>
</feature>
<dbReference type="PANTHER" id="PTHR10746:SF6">
    <property type="entry name" value="LARGE RIBOSOMAL SUBUNIT PROTEIN UL4M"/>
    <property type="match status" value="1"/>
</dbReference>
<dbReference type="Proteomes" id="UP001489004">
    <property type="component" value="Unassembled WGS sequence"/>
</dbReference>
<dbReference type="InterPro" id="IPR002136">
    <property type="entry name" value="Ribosomal_uL4"/>
</dbReference>
<dbReference type="GO" id="GO:0006412">
    <property type="term" value="P:translation"/>
    <property type="evidence" value="ECO:0007669"/>
    <property type="project" value="InterPro"/>
</dbReference>
<protein>
    <recommendedName>
        <fullName evidence="4">Large ribosomal subunit protein uL4m</fullName>
    </recommendedName>
</protein>
<evidence type="ECO:0000256" key="3">
    <source>
        <dbReference type="ARBA" id="ARBA00023274"/>
    </source>
</evidence>
<evidence type="ECO:0000256" key="4">
    <source>
        <dbReference type="ARBA" id="ARBA00040565"/>
    </source>
</evidence>
<dbReference type="PANTHER" id="PTHR10746">
    <property type="entry name" value="50S RIBOSOMAL PROTEIN L4"/>
    <property type="match status" value="1"/>
</dbReference>
<dbReference type="GO" id="GO:0005840">
    <property type="term" value="C:ribosome"/>
    <property type="evidence" value="ECO:0007669"/>
    <property type="project" value="UniProtKB-KW"/>
</dbReference>
<feature type="compositionally biased region" description="Basic residues" evidence="5">
    <location>
        <begin position="117"/>
        <end position="129"/>
    </location>
</feature>
<evidence type="ECO:0000256" key="5">
    <source>
        <dbReference type="SAM" id="MobiDB-lite"/>
    </source>
</evidence>
<comment type="caution">
    <text evidence="7">The sequence shown here is derived from an EMBL/GenBank/DDBJ whole genome shotgun (WGS) entry which is preliminary data.</text>
</comment>
<reference evidence="7 8" key="1">
    <citation type="journal article" date="2024" name="Nat. Commun.">
        <title>Phylogenomics reveals the evolutionary origins of lichenization in chlorophyte algae.</title>
        <authorList>
            <person name="Puginier C."/>
            <person name="Libourel C."/>
            <person name="Otte J."/>
            <person name="Skaloud P."/>
            <person name="Haon M."/>
            <person name="Grisel S."/>
            <person name="Petersen M."/>
            <person name="Berrin J.G."/>
            <person name="Delaux P.M."/>
            <person name="Dal Grande F."/>
            <person name="Keller J."/>
        </authorList>
    </citation>
    <scope>NUCLEOTIDE SEQUENCE [LARGE SCALE GENOMIC DNA]</scope>
    <source>
        <strain evidence="7 8">SAG 2043</strain>
    </source>
</reference>
<dbReference type="HAMAP" id="MF_01328_B">
    <property type="entry name" value="Ribosomal_uL4_B"/>
    <property type="match status" value="1"/>
</dbReference>
<keyword evidence="8" id="KW-1185">Reference proteome</keyword>
<organism evidence="7 8">
    <name type="scientific">[Myrmecia] bisecta</name>
    <dbReference type="NCBI Taxonomy" id="41462"/>
    <lineage>
        <taxon>Eukaryota</taxon>
        <taxon>Viridiplantae</taxon>
        <taxon>Chlorophyta</taxon>
        <taxon>core chlorophytes</taxon>
        <taxon>Trebouxiophyceae</taxon>
        <taxon>Trebouxiales</taxon>
        <taxon>Trebouxiaceae</taxon>
        <taxon>Myrmecia</taxon>
    </lineage>
</organism>